<reference evidence="1 2" key="2">
    <citation type="journal article" date="2017" name="Front. Plant Sci.">
        <title>Gene Classification and Mining of Molecular Markers Useful in Red Clover (Trifolium pratense) Breeding.</title>
        <authorList>
            <person name="Istvanek J."/>
            <person name="Dluhosova J."/>
            <person name="Dluhos P."/>
            <person name="Patkova L."/>
            <person name="Nedelnik J."/>
            <person name="Repkova J."/>
        </authorList>
    </citation>
    <scope>NUCLEOTIDE SEQUENCE [LARGE SCALE GENOMIC DNA]</scope>
    <source>
        <strain evidence="2">cv. Tatra</strain>
        <tissue evidence="1">Young leaves</tissue>
    </source>
</reference>
<proteinExistence type="predicted"/>
<dbReference type="EMBL" id="ASHM01010137">
    <property type="protein sequence ID" value="PNX91947.1"/>
    <property type="molecule type" value="Genomic_DNA"/>
</dbReference>
<evidence type="ECO:0000313" key="1">
    <source>
        <dbReference type="EMBL" id="PNX91947.1"/>
    </source>
</evidence>
<dbReference type="Proteomes" id="UP000236291">
    <property type="component" value="Unassembled WGS sequence"/>
</dbReference>
<name>A0A2K3MMA3_TRIPR</name>
<organism evidence="1 2">
    <name type="scientific">Trifolium pratense</name>
    <name type="common">Red clover</name>
    <dbReference type="NCBI Taxonomy" id="57577"/>
    <lineage>
        <taxon>Eukaryota</taxon>
        <taxon>Viridiplantae</taxon>
        <taxon>Streptophyta</taxon>
        <taxon>Embryophyta</taxon>
        <taxon>Tracheophyta</taxon>
        <taxon>Spermatophyta</taxon>
        <taxon>Magnoliopsida</taxon>
        <taxon>eudicotyledons</taxon>
        <taxon>Gunneridae</taxon>
        <taxon>Pentapetalae</taxon>
        <taxon>rosids</taxon>
        <taxon>fabids</taxon>
        <taxon>Fabales</taxon>
        <taxon>Fabaceae</taxon>
        <taxon>Papilionoideae</taxon>
        <taxon>50 kb inversion clade</taxon>
        <taxon>NPAAA clade</taxon>
        <taxon>Hologalegina</taxon>
        <taxon>IRL clade</taxon>
        <taxon>Trifolieae</taxon>
        <taxon>Trifolium</taxon>
    </lineage>
</organism>
<comment type="caution">
    <text evidence="1">The sequence shown here is derived from an EMBL/GenBank/DDBJ whole genome shotgun (WGS) entry which is preliminary data.</text>
</comment>
<gene>
    <name evidence="1" type="ORF">L195_g015074</name>
</gene>
<evidence type="ECO:0000313" key="2">
    <source>
        <dbReference type="Proteomes" id="UP000236291"/>
    </source>
</evidence>
<protein>
    <submittedName>
        <fullName evidence="1">Uncharacterized protein</fullName>
    </submittedName>
</protein>
<dbReference type="AlphaFoldDB" id="A0A2K3MMA3"/>
<sequence>MFSSTGMFASIASIDVNVGHAIDSICYVLFLDEVSRNIDLVYGGGSIAASV</sequence>
<reference evidence="1 2" key="1">
    <citation type="journal article" date="2014" name="Am. J. Bot.">
        <title>Genome assembly and annotation for red clover (Trifolium pratense; Fabaceae).</title>
        <authorList>
            <person name="Istvanek J."/>
            <person name="Jaros M."/>
            <person name="Krenek A."/>
            <person name="Repkova J."/>
        </authorList>
    </citation>
    <scope>NUCLEOTIDE SEQUENCE [LARGE SCALE GENOMIC DNA]</scope>
    <source>
        <strain evidence="2">cv. Tatra</strain>
        <tissue evidence="1">Young leaves</tissue>
    </source>
</reference>
<accession>A0A2K3MMA3</accession>